<sequence>MKRRGLRGQQPPNLASKTPSQPSSQLIESAPIQEHYNAVKARYPGEGRRKWRLRVANAFWSLSSDEKTSYLASISQNPPSLEDVEDADFSMDDDPFDDVSDNAPGLGILLRTDYTNEDAWQVFYARLQDAEAELASETLADLPSGEGEGDNISMGIAETSEGQSASPSAAAAASATPTDAEGDSAMDETGEDEDADEGDGDGGLAAPVFFVVNAVSPDERAKLTGISNLTALRLLNDVDVRRAPAPPRGTKRIRPPNRLVDHDGWQEVYVGKTVWVYDEKSNQDQSVRLISQRGTPMYGTATGDSWRARVSHICELQVNLATGALTIDFGGLDRWDYVERARNLEEAATPAS</sequence>
<organism evidence="2">
    <name type="scientific">Ganoderma boninense</name>
    <dbReference type="NCBI Taxonomy" id="34458"/>
    <lineage>
        <taxon>Eukaryota</taxon>
        <taxon>Fungi</taxon>
        <taxon>Dikarya</taxon>
        <taxon>Basidiomycota</taxon>
        <taxon>Agaricomycotina</taxon>
        <taxon>Agaricomycetes</taxon>
        <taxon>Polyporales</taxon>
        <taxon>Polyporaceae</taxon>
        <taxon>Ganoderma</taxon>
    </lineage>
</organism>
<accession>A0A5K1K1M1</accession>
<protein>
    <submittedName>
        <fullName evidence="2">AP1</fullName>
    </submittedName>
</protein>
<feature type="compositionally biased region" description="Acidic residues" evidence="1">
    <location>
        <begin position="180"/>
        <end position="200"/>
    </location>
</feature>
<feature type="region of interest" description="Disordered" evidence="1">
    <location>
        <begin position="159"/>
        <end position="203"/>
    </location>
</feature>
<proteinExistence type="predicted"/>
<reference evidence="2" key="1">
    <citation type="submission" date="2019-10" db="EMBL/GenBank/DDBJ databases">
        <authorList>
            <person name="Nor Muhammad N."/>
        </authorList>
    </citation>
    <scope>NUCLEOTIDE SEQUENCE</scope>
</reference>
<feature type="region of interest" description="Disordered" evidence="1">
    <location>
        <begin position="1"/>
        <end position="31"/>
    </location>
</feature>
<dbReference type="AlphaFoldDB" id="A0A5K1K1M1"/>
<feature type="compositionally biased region" description="Low complexity" evidence="1">
    <location>
        <begin position="164"/>
        <end position="178"/>
    </location>
</feature>
<evidence type="ECO:0000313" key="2">
    <source>
        <dbReference type="EMBL" id="VWO99409.1"/>
    </source>
</evidence>
<dbReference type="EMBL" id="LR727617">
    <property type="protein sequence ID" value="VWO99409.1"/>
    <property type="molecule type" value="Genomic_DNA"/>
</dbReference>
<feature type="compositionally biased region" description="Polar residues" evidence="1">
    <location>
        <begin position="10"/>
        <end position="27"/>
    </location>
</feature>
<evidence type="ECO:0000256" key="1">
    <source>
        <dbReference type="SAM" id="MobiDB-lite"/>
    </source>
</evidence>
<gene>
    <name evidence="2" type="primary">A0A1B2LQ61</name>
</gene>
<name>A0A5K1K1M1_9APHY</name>